<gene>
    <name evidence="2" type="ORF">J1N35_002309</name>
</gene>
<evidence type="ECO:0000259" key="1">
    <source>
        <dbReference type="Pfam" id="PF14392"/>
    </source>
</evidence>
<organism evidence="2 3">
    <name type="scientific">Gossypium stocksii</name>
    <dbReference type="NCBI Taxonomy" id="47602"/>
    <lineage>
        <taxon>Eukaryota</taxon>
        <taxon>Viridiplantae</taxon>
        <taxon>Streptophyta</taxon>
        <taxon>Embryophyta</taxon>
        <taxon>Tracheophyta</taxon>
        <taxon>Spermatophyta</taxon>
        <taxon>Magnoliopsida</taxon>
        <taxon>eudicotyledons</taxon>
        <taxon>Gunneridae</taxon>
        <taxon>Pentapetalae</taxon>
        <taxon>rosids</taxon>
        <taxon>malvids</taxon>
        <taxon>Malvales</taxon>
        <taxon>Malvaceae</taxon>
        <taxon>Malvoideae</taxon>
        <taxon>Gossypium</taxon>
    </lineage>
</organism>
<comment type="caution">
    <text evidence="2">The sequence shown here is derived from an EMBL/GenBank/DDBJ whole genome shotgun (WGS) entry which is preliminary data.</text>
</comment>
<name>A0A9D3WL18_9ROSI</name>
<dbReference type="Pfam" id="PF14392">
    <property type="entry name" value="zf-CCHC_4"/>
    <property type="match status" value="1"/>
</dbReference>
<protein>
    <recommendedName>
        <fullName evidence="1">Zinc knuckle CX2CX4HX4C domain-containing protein</fullName>
    </recommendedName>
</protein>
<proteinExistence type="predicted"/>
<evidence type="ECO:0000313" key="3">
    <source>
        <dbReference type="Proteomes" id="UP000828251"/>
    </source>
</evidence>
<dbReference type="OrthoDB" id="966987at2759"/>
<dbReference type="Proteomes" id="UP000828251">
    <property type="component" value="Unassembled WGS sequence"/>
</dbReference>
<accession>A0A9D3WL18</accession>
<reference evidence="2 3" key="1">
    <citation type="journal article" date="2021" name="Plant Biotechnol. J.">
        <title>Multi-omics assisted identification of the key and species-specific regulatory components of drought-tolerant mechanisms in Gossypium stocksii.</title>
        <authorList>
            <person name="Yu D."/>
            <person name="Ke L."/>
            <person name="Zhang D."/>
            <person name="Wu Y."/>
            <person name="Sun Y."/>
            <person name="Mei J."/>
            <person name="Sun J."/>
            <person name="Sun Y."/>
        </authorList>
    </citation>
    <scope>NUCLEOTIDE SEQUENCE [LARGE SCALE GENOMIC DNA]</scope>
    <source>
        <strain evidence="3">cv. E1</strain>
        <tissue evidence="2">Leaf</tissue>
    </source>
</reference>
<feature type="domain" description="Zinc knuckle CX2CX4HX4C" evidence="1">
    <location>
        <begin position="131"/>
        <end position="177"/>
    </location>
</feature>
<dbReference type="AlphaFoldDB" id="A0A9D3WL18"/>
<evidence type="ECO:0000313" key="2">
    <source>
        <dbReference type="EMBL" id="KAH1130931.1"/>
    </source>
</evidence>
<dbReference type="InterPro" id="IPR025836">
    <property type="entry name" value="Zn_knuckle_CX2CX4HX4C"/>
</dbReference>
<dbReference type="EMBL" id="JAIQCV010000001">
    <property type="protein sequence ID" value="KAH1130931.1"/>
    <property type="molecule type" value="Genomic_DNA"/>
</dbReference>
<keyword evidence="3" id="KW-1185">Reference proteome</keyword>
<sequence>MAGDEISLLVEELIQLTVKSSLVAPKSNLSLLCYVWTRKPYNPDTFRAQLRSIWKMRRKFEIQVVGQNILKEATERSNIKLIFSSFWLKIGLCPPECEKKDLMHAIDSTFRGILRSEIKSDVCRLKVQLNARKPLRRGIFNATGDQEKVWLSFKYEVLSNFCFGCGCMGYVTKDCTKTSNLR</sequence>